<feature type="region of interest" description="Disordered" evidence="1">
    <location>
        <begin position="1"/>
        <end position="24"/>
    </location>
</feature>
<dbReference type="EMBL" id="FWFP01000010">
    <property type="protein sequence ID" value="SLN64867.1"/>
    <property type="molecule type" value="Genomic_DNA"/>
</dbReference>
<evidence type="ECO:0000313" key="3">
    <source>
        <dbReference type="Proteomes" id="UP000193778"/>
    </source>
</evidence>
<name>A0A1X6ZXV0_9RHOB</name>
<sequence>MRKELWKARETAQSSRSLEGRGNKGFVGATSDAIAIPKRRVQQAISRAKGVTQEARNAIRRQLKGRAYF</sequence>
<proteinExistence type="predicted"/>
<feature type="compositionally biased region" description="Basic and acidic residues" evidence="1">
    <location>
        <begin position="1"/>
        <end position="10"/>
    </location>
</feature>
<accession>A0A1X6ZXV0</accession>
<keyword evidence="3" id="KW-1185">Reference proteome</keyword>
<dbReference type="Proteomes" id="UP000193778">
    <property type="component" value="Unassembled WGS sequence"/>
</dbReference>
<dbReference type="AlphaFoldDB" id="A0A1X6ZXV0"/>
<evidence type="ECO:0000256" key="1">
    <source>
        <dbReference type="SAM" id="MobiDB-lite"/>
    </source>
</evidence>
<organism evidence="2 3">
    <name type="scientific">Ruegeria meonggei</name>
    <dbReference type="NCBI Taxonomy" id="1446476"/>
    <lineage>
        <taxon>Bacteria</taxon>
        <taxon>Pseudomonadati</taxon>
        <taxon>Pseudomonadota</taxon>
        <taxon>Alphaproteobacteria</taxon>
        <taxon>Rhodobacterales</taxon>
        <taxon>Roseobacteraceae</taxon>
        <taxon>Ruegeria</taxon>
    </lineage>
</organism>
<protein>
    <submittedName>
        <fullName evidence="2">Uncharacterized protein</fullName>
    </submittedName>
</protein>
<evidence type="ECO:0000313" key="2">
    <source>
        <dbReference type="EMBL" id="SLN64867.1"/>
    </source>
</evidence>
<reference evidence="3" key="1">
    <citation type="submission" date="2017-03" db="EMBL/GenBank/DDBJ databases">
        <authorList>
            <person name="Rodrigo-Torres L."/>
            <person name="Arahal R.D."/>
            <person name="Lucena T."/>
        </authorList>
    </citation>
    <scope>NUCLEOTIDE SEQUENCE [LARGE SCALE GENOMIC DNA]</scope>
    <source>
        <strain evidence="3">CECT 8411</strain>
    </source>
</reference>
<gene>
    <name evidence="2" type="ORF">RUM8411_03216</name>
</gene>